<evidence type="ECO:0000259" key="4">
    <source>
        <dbReference type="SMART" id="SM00861"/>
    </source>
</evidence>
<keyword evidence="3" id="KW-0786">Thiamine pyrophosphate</keyword>
<dbReference type="PANTHER" id="PTHR43257:SF2">
    <property type="entry name" value="PYRUVATE DEHYDROGENASE E1 COMPONENT SUBUNIT BETA"/>
    <property type="match status" value="1"/>
</dbReference>
<dbReference type="InterPro" id="IPR009014">
    <property type="entry name" value="Transketo_C/PFOR_II"/>
</dbReference>
<dbReference type="InterPro" id="IPR005475">
    <property type="entry name" value="Transketolase-like_Pyr-bd"/>
</dbReference>
<dbReference type="RefSeq" id="WP_191194056.1">
    <property type="nucleotide sequence ID" value="NZ_JACXYZ010000001.1"/>
</dbReference>
<dbReference type="Gene3D" id="3.40.50.920">
    <property type="match status" value="1"/>
</dbReference>
<dbReference type="SMART" id="SM00861">
    <property type="entry name" value="Transket_pyr"/>
    <property type="match status" value="1"/>
</dbReference>
<evidence type="ECO:0000313" key="5">
    <source>
        <dbReference type="EMBL" id="MBD3924269.1"/>
    </source>
</evidence>
<comment type="cofactor">
    <cofactor evidence="1">
        <name>thiamine diphosphate</name>
        <dbReference type="ChEBI" id="CHEBI:58937"/>
    </cofactor>
</comment>
<dbReference type="EMBL" id="JACXYZ010000001">
    <property type="protein sequence ID" value="MBD3924269.1"/>
    <property type="molecule type" value="Genomic_DNA"/>
</dbReference>
<name>A0ABR8NBM6_9ACTN</name>
<dbReference type="PANTHER" id="PTHR43257">
    <property type="entry name" value="PYRUVATE DEHYDROGENASE E1 COMPONENT BETA SUBUNIT"/>
    <property type="match status" value="1"/>
</dbReference>
<dbReference type="Gene3D" id="3.40.50.970">
    <property type="match status" value="1"/>
</dbReference>
<accession>A0ABR8NBM6</accession>
<evidence type="ECO:0000256" key="3">
    <source>
        <dbReference type="ARBA" id="ARBA00023052"/>
    </source>
</evidence>
<dbReference type="Pfam" id="PF02780">
    <property type="entry name" value="Transketolase_C"/>
    <property type="match status" value="1"/>
</dbReference>
<keyword evidence="6" id="KW-1185">Reference proteome</keyword>
<evidence type="ECO:0000256" key="1">
    <source>
        <dbReference type="ARBA" id="ARBA00001964"/>
    </source>
</evidence>
<dbReference type="InterPro" id="IPR029061">
    <property type="entry name" value="THDP-binding"/>
</dbReference>
<organism evidence="5 6">
    <name type="scientific">Nocardioides cavernae</name>
    <dbReference type="NCBI Taxonomy" id="1921566"/>
    <lineage>
        <taxon>Bacteria</taxon>
        <taxon>Bacillati</taxon>
        <taxon>Actinomycetota</taxon>
        <taxon>Actinomycetes</taxon>
        <taxon>Propionibacteriales</taxon>
        <taxon>Nocardioidaceae</taxon>
        <taxon>Nocardioides</taxon>
    </lineage>
</organism>
<protein>
    <submittedName>
        <fullName evidence="5">Alpha-ketoacid dehydrogenase subunit beta</fullName>
    </submittedName>
</protein>
<dbReference type="Proteomes" id="UP000618818">
    <property type="component" value="Unassembled WGS sequence"/>
</dbReference>
<dbReference type="InterPro" id="IPR033248">
    <property type="entry name" value="Transketolase_C"/>
</dbReference>
<dbReference type="SUPFAM" id="SSF52922">
    <property type="entry name" value="TK C-terminal domain-like"/>
    <property type="match status" value="1"/>
</dbReference>
<dbReference type="SUPFAM" id="SSF52518">
    <property type="entry name" value="Thiamin diphosphate-binding fold (THDP-binding)"/>
    <property type="match status" value="1"/>
</dbReference>
<reference evidence="5 6" key="1">
    <citation type="submission" date="2020-09" db="EMBL/GenBank/DDBJ databases">
        <title>novel species in genus Nocardioides.</title>
        <authorList>
            <person name="Zhang G."/>
        </authorList>
    </citation>
    <scope>NUCLEOTIDE SEQUENCE [LARGE SCALE GENOMIC DNA]</scope>
    <source>
        <strain evidence="5 6">KCTC 39551</strain>
    </source>
</reference>
<feature type="domain" description="Transketolase-like pyrimidine-binding" evidence="4">
    <location>
        <begin position="12"/>
        <end position="186"/>
    </location>
</feature>
<sequence>MTADTTTETVAGNFGDALAAAQQDAMRLDPSIVLMGQDIEAGFPFGATKALVDEFGAERVRNTPISEAATMGFGVGAALAGARPVVEVDFSGFLLLGMDQLINNAAKLRYMSGNQVSVPLVVRVGQGPLGSFAAQHSQTQHAYLSSIPGLVVLVPSSPQAAYDAMRWALTQSDTVVLLEDMRLYRRTGTFTRGEVPDDVQPVVIRSGTTLSVITYGYGVTLATQAASVLAEEGIDLDIVSLERMSPLDSSVMVQSARRTGRVLCLTDDPPAFGVGSTLSAVITAQANDALELPPVILGSKPVPTPYTPDLEALVFPSVESVCEAARRLAAWNGEA</sequence>
<gene>
    <name evidence="5" type="ORF">IEZ26_06520</name>
</gene>
<evidence type="ECO:0000313" key="6">
    <source>
        <dbReference type="Proteomes" id="UP000618818"/>
    </source>
</evidence>
<dbReference type="Pfam" id="PF02779">
    <property type="entry name" value="Transket_pyr"/>
    <property type="match status" value="1"/>
</dbReference>
<proteinExistence type="predicted"/>
<comment type="caution">
    <text evidence="5">The sequence shown here is derived from an EMBL/GenBank/DDBJ whole genome shotgun (WGS) entry which is preliminary data.</text>
</comment>
<evidence type="ECO:0000256" key="2">
    <source>
        <dbReference type="ARBA" id="ARBA00023002"/>
    </source>
</evidence>
<keyword evidence="2" id="KW-0560">Oxidoreductase</keyword>